<accession>A0A3E0WWM6</accession>
<keyword evidence="2" id="KW-0479">Metal-binding</keyword>
<dbReference type="PANTHER" id="PTHR33337:SF40">
    <property type="entry name" value="CENP-V_GFA DOMAIN-CONTAINING PROTEIN-RELATED"/>
    <property type="match status" value="1"/>
</dbReference>
<evidence type="ECO:0000313" key="7">
    <source>
        <dbReference type="Proteomes" id="UP000256763"/>
    </source>
</evidence>
<feature type="domain" description="CENP-V/GFA" evidence="5">
    <location>
        <begin position="1"/>
        <end position="116"/>
    </location>
</feature>
<dbReference type="PANTHER" id="PTHR33337">
    <property type="entry name" value="GFA DOMAIN-CONTAINING PROTEIN"/>
    <property type="match status" value="1"/>
</dbReference>
<keyword evidence="4" id="KW-0456">Lyase</keyword>
<evidence type="ECO:0000256" key="4">
    <source>
        <dbReference type="ARBA" id="ARBA00023239"/>
    </source>
</evidence>
<dbReference type="RefSeq" id="WP_116302046.1">
    <property type="nucleotide sequence ID" value="NZ_NFZV01000008.1"/>
</dbReference>
<keyword evidence="7" id="KW-1185">Reference proteome</keyword>
<keyword evidence="3" id="KW-0862">Zinc</keyword>
<comment type="caution">
    <text evidence="6">The sequence shown here is derived from an EMBL/GenBank/DDBJ whole genome shotgun (WGS) entry which is preliminary data.</text>
</comment>
<dbReference type="SUPFAM" id="SSF51316">
    <property type="entry name" value="Mss4-like"/>
    <property type="match status" value="1"/>
</dbReference>
<evidence type="ECO:0000256" key="3">
    <source>
        <dbReference type="ARBA" id="ARBA00022833"/>
    </source>
</evidence>
<dbReference type="InterPro" id="IPR011057">
    <property type="entry name" value="Mss4-like_sf"/>
</dbReference>
<evidence type="ECO:0000256" key="1">
    <source>
        <dbReference type="ARBA" id="ARBA00005495"/>
    </source>
</evidence>
<sequence length="144" mass="15588">MKGDCLCGEVRFEVDGALPNLYQCHCSLCRKATGAAANAATFVHKQNFRWLAGQHKIASFQKPSGYRSDFCSLCGSPVPNPLSGTDLVWIPVGLLNGPLQAEIKAHLHLSASASWERDAADCLRLAAGPDSLDSLHRVLQQTNR</sequence>
<dbReference type="InterPro" id="IPR006913">
    <property type="entry name" value="CENP-V/GFA"/>
</dbReference>
<dbReference type="EMBL" id="NFZW01000008">
    <property type="protein sequence ID" value="RFA36789.1"/>
    <property type="molecule type" value="Genomic_DNA"/>
</dbReference>
<dbReference type="AlphaFoldDB" id="A0A3E0WWM6"/>
<dbReference type="GO" id="GO:0046872">
    <property type="term" value="F:metal ion binding"/>
    <property type="evidence" value="ECO:0007669"/>
    <property type="project" value="UniProtKB-KW"/>
</dbReference>
<dbReference type="GO" id="GO:0016846">
    <property type="term" value="F:carbon-sulfur lyase activity"/>
    <property type="evidence" value="ECO:0007669"/>
    <property type="project" value="InterPro"/>
</dbReference>
<dbReference type="OrthoDB" id="4188830at2"/>
<reference evidence="7" key="1">
    <citation type="submission" date="2017-05" db="EMBL/GenBank/DDBJ databases">
        <authorList>
            <person name="Sharma S."/>
            <person name="Sidhu C."/>
            <person name="Pinnaka A.K."/>
        </authorList>
    </citation>
    <scope>NUCLEOTIDE SEQUENCE [LARGE SCALE GENOMIC DNA]</scope>
    <source>
        <strain evidence="7">AK93</strain>
    </source>
</reference>
<protein>
    <submittedName>
        <fullName evidence="6">Aldehyde-activating protein</fullName>
    </submittedName>
</protein>
<comment type="similarity">
    <text evidence="1">Belongs to the Gfa family.</text>
</comment>
<dbReference type="Proteomes" id="UP000256763">
    <property type="component" value="Unassembled WGS sequence"/>
</dbReference>
<proteinExistence type="inferred from homology"/>
<evidence type="ECO:0000259" key="5">
    <source>
        <dbReference type="PROSITE" id="PS51891"/>
    </source>
</evidence>
<dbReference type="Pfam" id="PF04828">
    <property type="entry name" value="GFA"/>
    <property type="match status" value="1"/>
</dbReference>
<name>A0A3E0WWM6_9GAMM</name>
<dbReference type="Gene3D" id="3.90.1590.10">
    <property type="entry name" value="glutathione-dependent formaldehyde- activating enzyme (gfa)"/>
    <property type="match status" value="1"/>
</dbReference>
<evidence type="ECO:0000256" key="2">
    <source>
        <dbReference type="ARBA" id="ARBA00022723"/>
    </source>
</evidence>
<gene>
    <name evidence="6" type="ORF">CAL65_09650</name>
</gene>
<dbReference type="PROSITE" id="PS51891">
    <property type="entry name" value="CENP_V_GFA"/>
    <property type="match status" value="1"/>
</dbReference>
<organism evidence="6 7">
    <name type="scientific">Alkalilimnicola ehrlichii</name>
    <dbReference type="NCBI Taxonomy" id="351052"/>
    <lineage>
        <taxon>Bacteria</taxon>
        <taxon>Pseudomonadati</taxon>
        <taxon>Pseudomonadota</taxon>
        <taxon>Gammaproteobacteria</taxon>
        <taxon>Chromatiales</taxon>
        <taxon>Ectothiorhodospiraceae</taxon>
        <taxon>Alkalilimnicola</taxon>
    </lineage>
</organism>
<evidence type="ECO:0000313" key="6">
    <source>
        <dbReference type="EMBL" id="RFA36789.1"/>
    </source>
</evidence>